<dbReference type="PIRSF" id="PIRSF006603">
    <property type="entry name" value="DinF"/>
    <property type="match status" value="1"/>
</dbReference>
<proteinExistence type="inferred from homology"/>
<dbReference type="EMBL" id="AP019309">
    <property type="protein sequence ID" value="BBH25233.1"/>
    <property type="molecule type" value="Genomic_DNA"/>
</dbReference>
<keyword evidence="6" id="KW-0050">Antiport</keyword>
<dbReference type="Pfam" id="PF01554">
    <property type="entry name" value="MatE"/>
    <property type="match status" value="2"/>
</dbReference>
<dbReference type="PANTHER" id="PTHR43298">
    <property type="entry name" value="MULTIDRUG RESISTANCE PROTEIN NORM-RELATED"/>
    <property type="match status" value="1"/>
</dbReference>
<evidence type="ECO:0000256" key="8">
    <source>
        <dbReference type="ARBA" id="ARBA00022692"/>
    </source>
</evidence>
<evidence type="ECO:0000256" key="10">
    <source>
        <dbReference type="ARBA" id="ARBA00023065"/>
    </source>
</evidence>
<dbReference type="InterPro" id="IPR002528">
    <property type="entry name" value="MATE_fam"/>
</dbReference>
<name>A0A3G9JJR3_9FIRM</name>
<evidence type="ECO:0000313" key="14">
    <source>
        <dbReference type="EMBL" id="BBH25233.1"/>
    </source>
</evidence>
<feature type="transmembrane region" description="Helical" evidence="13">
    <location>
        <begin position="57"/>
        <end position="78"/>
    </location>
</feature>
<evidence type="ECO:0000256" key="1">
    <source>
        <dbReference type="ARBA" id="ARBA00003408"/>
    </source>
</evidence>
<gene>
    <name evidence="14" type="ORF">SG0102_01670</name>
</gene>
<evidence type="ECO:0000256" key="7">
    <source>
        <dbReference type="ARBA" id="ARBA00022475"/>
    </source>
</evidence>
<feature type="transmembrane region" description="Helical" evidence="13">
    <location>
        <begin position="412"/>
        <end position="434"/>
    </location>
</feature>
<feature type="transmembrane region" description="Helical" evidence="13">
    <location>
        <begin position="134"/>
        <end position="152"/>
    </location>
</feature>
<evidence type="ECO:0000256" key="2">
    <source>
        <dbReference type="ARBA" id="ARBA00004651"/>
    </source>
</evidence>
<evidence type="ECO:0000313" key="15">
    <source>
        <dbReference type="Proteomes" id="UP000268059"/>
    </source>
</evidence>
<keyword evidence="8 13" id="KW-0812">Transmembrane</keyword>
<dbReference type="GO" id="GO:0005886">
    <property type="term" value="C:plasma membrane"/>
    <property type="evidence" value="ECO:0007669"/>
    <property type="project" value="UniProtKB-SubCell"/>
</dbReference>
<comment type="function">
    <text evidence="1">Multidrug efflux pump.</text>
</comment>
<feature type="transmembrane region" description="Helical" evidence="13">
    <location>
        <begin position="190"/>
        <end position="213"/>
    </location>
</feature>
<evidence type="ECO:0000256" key="9">
    <source>
        <dbReference type="ARBA" id="ARBA00022989"/>
    </source>
</evidence>
<evidence type="ECO:0000256" key="5">
    <source>
        <dbReference type="ARBA" id="ARBA00022448"/>
    </source>
</evidence>
<evidence type="ECO:0000256" key="3">
    <source>
        <dbReference type="ARBA" id="ARBA00010199"/>
    </source>
</evidence>
<dbReference type="AlphaFoldDB" id="A0A3G9JJR3"/>
<dbReference type="PANTHER" id="PTHR43298:SF2">
    <property type="entry name" value="FMN_FAD EXPORTER YEEO-RELATED"/>
    <property type="match status" value="1"/>
</dbReference>
<feature type="transmembrane region" description="Helical" evidence="13">
    <location>
        <begin position="356"/>
        <end position="377"/>
    </location>
</feature>
<dbReference type="GO" id="GO:0006811">
    <property type="term" value="P:monoatomic ion transport"/>
    <property type="evidence" value="ECO:0007669"/>
    <property type="project" value="UniProtKB-KW"/>
</dbReference>
<evidence type="ECO:0000256" key="12">
    <source>
        <dbReference type="ARBA" id="ARBA00031636"/>
    </source>
</evidence>
<dbReference type="NCBIfam" id="TIGR00797">
    <property type="entry name" value="matE"/>
    <property type="match status" value="1"/>
</dbReference>
<protein>
    <recommendedName>
        <fullName evidence="4">Probable multidrug resistance protein NorM</fullName>
    </recommendedName>
    <alternativeName>
        <fullName evidence="12">Multidrug-efflux transporter</fullName>
    </alternativeName>
</protein>
<sequence>MRTIDFTKGKIMKSLILFAGPVLFAMFLQALYSAADLLIVGKFATKADVSGVAIGSQLMTTLTNMIVSFATGATIYLGQKIGEKKAHEGGIIIGNAILFFGLMGLLMSLSLPLLSGPLAHLLKAPAQSFTQTKHYIMICGGGAMMIVAYNVLGAIFRGIGDSTTPLITVAIAALINVFGDLLLVNGFHMGAAGAAIATVSSQTISVIISLLMIKGRTLPFTMSKQDIRFKRTVTKQIIIFGLPIALQDFLVSLSFLVLLAIVNTLGVTASAGVGVAEKVCAFLMLVPSAFMQSMSSFVAQNKGAGKVDRAIKGVKIAIGFSSLIGLVMFVFAFFHGDMLGSIFSSDQSVIAACAQYLKAYGIDCLLTCFLFCLVGFFNGMGHTTFVMIQGLMSAFLIRIPVAYIMSMMTGKLFFIGLAIPASTIVQIIICLLYLRKRKFTASAVNL</sequence>
<evidence type="ECO:0000256" key="6">
    <source>
        <dbReference type="ARBA" id="ARBA00022449"/>
    </source>
</evidence>
<dbReference type="OrthoDB" id="9776324at2"/>
<comment type="similarity">
    <text evidence="3">Belongs to the multi antimicrobial extrusion (MATE) (TC 2.A.66.1) family.</text>
</comment>
<feature type="transmembrane region" description="Helical" evidence="13">
    <location>
        <begin position="90"/>
        <end position="114"/>
    </location>
</feature>
<keyword evidence="15" id="KW-1185">Reference proteome</keyword>
<feature type="transmembrane region" description="Helical" evidence="13">
    <location>
        <begin position="316"/>
        <end position="336"/>
    </location>
</feature>
<evidence type="ECO:0000256" key="13">
    <source>
        <dbReference type="SAM" id="Phobius"/>
    </source>
</evidence>
<reference evidence="14 15" key="1">
    <citation type="submission" date="2018-11" db="EMBL/GenBank/DDBJ databases">
        <title>Novel Erysipelotrichaceae bacterium isolated from small intestine of a swine.</title>
        <authorList>
            <person name="Kim J.S."/>
            <person name="Choe H."/>
            <person name="Lee Y.R."/>
            <person name="Kim K.M."/>
            <person name="Park D.S."/>
        </authorList>
    </citation>
    <scope>NUCLEOTIDE SEQUENCE [LARGE SCALE GENOMIC DNA]</scope>
    <source>
        <strain evidence="14 15">SG0102</strain>
    </source>
</reference>
<feature type="transmembrane region" description="Helical" evidence="13">
    <location>
        <begin position="384"/>
        <end position="406"/>
    </location>
</feature>
<dbReference type="InterPro" id="IPR048279">
    <property type="entry name" value="MdtK-like"/>
</dbReference>
<evidence type="ECO:0000256" key="4">
    <source>
        <dbReference type="ARBA" id="ARBA00020268"/>
    </source>
</evidence>
<keyword evidence="9 13" id="KW-1133">Transmembrane helix</keyword>
<dbReference type="RefSeq" id="WP_125118203.1">
    <property type="nucleotide sequence ID" value="NZ_AP019309.1"/>
</dbReference>
<organism evidence="14 15">
    <name type="scientific">Intestinibaculum porci</name>
    <dbReference type="NCBI Taxonomy" id="2487118"/>
    <lineage>
        <taxon>Bacteria</taxon>
        <taxon>Bacillati</taxon>
        <taxon>Bacillota</taxon>
        <taxon>Erysipelotrichia</taxon>
        <taxon>Erysipelotrichales</taxon>
        <taxon>Erysipelotrichaceae</taxon>
        <taxon>Intestinibaculum</taxon>
    </lineage>
</organism>
<evidence type="ECO:0000256" key="11">
    <source>
        <dbReference type="ARBA" id="ARBA00023136"/>
    </source>
</evidence>
<dbReference type="InterPro" id="IPR050222">
    <property type="entry name" value="MATE_MdtK"/>
</dbReference>
<dbReference type="GO" id="GO:0042910">
    <property type="term" value="F:xenobiotic transmembrane transporter activity"/>
    <property type="evidence" value="ECO:0007669"/>
    <property type="project" value="InterPro"/>
</dbReference>
<feature type="transmembrane region" description="Helical" evidence="13">
    <location>
        <begin position="164"/>
        <end position="184"/>
    </location>
</feature>
<dbReference type="KEGG" id="ebm:SG0102_01670"/>
<keyword evidence="11 13" id="KW-0472">Membrane</keyword>
<dbReference type="GO" id="GO:0015297">
    <property type="term" value="F:antiporter activity"/>
    <property type="evidence" value="ECO:0007669"/>
    <property type="project" value="UniProtKB-KW"/>
</dbReference>
<dbReference type="CDD" id="cd13138">
    <property type="entry name" value="MATE_yoeA_like"/>
    <property type="match status" value="1"/>
</dbReference>
<dbReference type="InParanoid" id="A0A3G9JJR3"/>
<dbReference type="Proteomes" id="UP000268059">
    <property type="component" value="Chromosome"/>
</dbReference>
<accession>A0A3G9JJR3</accession>
<feature type="transmembrane region" description="Helical" evidence="13">
    <location>
        <begin position="237"/>
        <end position="261"/>
    </location>
</feature>
<keyword evidence="5" id="KW-0813">Transport</keyword>
<keyword evidence="7" id="KW-1003">Cell membrane</keyword>
<comment type="subcellular location">
    <subcellularLocation>
        <location evidence="2">Cell membrane</location>
        <topology evidence="2">Multi-pass membrane protein</topology>
    </subcellularLocation>
</comment>
<keyword evidence="10" id="KW-0406">Ion transport</keyword>